<evidence type="ECO:0000259" key="2">
    <source>
        <dbReference type="PROSITE" id="PS51184"/>
    </source>
</evidence>
<dbReference type="EMBL" id="JAHMHR010000060">
    <property type="protein sequence ID" value="KAK1659499.1"/>
    <property type="molecule type" value="Genomic_DNA"/>
</dbReference>
<dbReference type="PANTHER" id="PTHR12461:SF99">
    <property type="entry name" value="BIFUNCTIONAL PEPTIDASE AND (3S)-LYSYL HYDROXYLASE JMJD7"/>
    <property type="match status" value="1"/>
</dbReference>
<dbReference type="SMART" id="SM00558">
    <property type="entry name" value="JmjC"/>
    <property type="match status" value="1"/>
</dbReference>
<keyword evidence="4" id="KW-1185">Reference proteome</keyword>
<comment type="caution">
    <text evidence="3">The sequence shown here is derived from an EMBL/GenBank/DDBJ whole genome shotgun (WGS) entry which is preliminary data.</text>
</comment>
<dbReference type="SUPFAM" id="SSF51197">
    <property type="entry name" value="Clavaminate synthase-like"/>
    <property type="match status" value="1"/>
</dbReference>
<dbReference type="InterPro" id="IPR014710">
    <property type="entry name" value="RmlC-like_jellyroll"/>
</dbReference>
<organism evidence="3 4">
    <name type="scientific">Colletotrichum godetiae</name>
    <dbReference type="NCBI Taxonomy" id="1209918"/>
    <lineage>
        <taxon>Eukaryota</taxon>
        <taxon>Fungi</taxon>
        <taxon>Dikarya</taxon>
        <taxon>Ascomycota</taxon>
        <taxon>Pezizomycotina</taxon>
        <taxon>Sordariomycetes</taxon>
        <taxon>Hypocreomycetidae</taxon>
        <taxon>Glomerellales</taxon>
        <taxon>Glomerellaceae</taxon>
        <taxon>Colletotrichum</taxon>
        <taxon>Colletotrichum acutatum species complex</taxon>
    </lineage>
</organism>
<dbReference type="PROSITE" id="PS51184">
    <property type="entry name" value="JMJC"/>
    <property type="match status" value="1"/>
</dbReference>
<dbReference type="Pfam" id="PF13621">
    <property type="entry name" value="Cupin_8"/>
    <property type="match status" value="1"/>
</dbReference>
<dbReference type="InterPro" id="IPR041667">
    <property type="entry name" value="Cupin_8"/>
</dbReference>
<proteinExistence type="predicted"/>
<evidence type="ECO:0000313" key="4">
    <source>
        <dbReference type="Proteomes" id="UP001224890"/>
    </source>
</evidence>
<gene>
    <name evidence="3" type="ORF">BDP55DRAFT_756556</name>
</gene>
<protein>
    <submittedName>
        <fullName evidence="3">Phospholipase A2</fullName>
    </submittedName>
</protein>
<feature type="domain" description="JmjC" evidence="2">
    <location>
        <begin position="129"/>
        <end position="353"/>
    </location>
</feature>
<dbReference type="Proteomes" id="UP001224890">
    <property type="component" value="Unassembled WGS sequence"/>
</dbReference>
<dbReference type="RefSeq" id="XP_060424263.1">
    <property type="nucleotide sequence ID" value="XM_060580762.1"/>
</dbReference>
<sequence length="370" mass="41915">MSSQAQAVPEDPLAELITTYNELNGAFIKELDEEPSPLEFMRYVARNTPFVVRGAASSWQSNETWDREYLLRMFRDQTVNVAMTPFGNADAPTEHEGNVVFAKPHEEDQDFEEFLNYVINQEKSKDSASEVRYAQTLTNTPPPKENDNLRNEYLPLFTHVPPSIPFARIALDRDPDAINLWIGASRSVTALHKDNYENIYVQVRGRKHFVLLPPCCHPCVNETALAPATYSRRRRWGEGEEDAGELVLNLDRAKGSEAEVEDGKGEEETTRPDPIPFATWDPDQPQVNATPYSHLAEPVRVTLEPGDMLYLPAMWYHKVSQSCPEDEEGFVLAVNYWYDMEFSGPLYPLSAFVKNVSLQTAPAVSQGKRT</sequence>
<reference evidence="3" key="1">
    <citation type="submission" date="2021-06" db="EMBL/GenBank/DDBJ databases">
        <title>Comparative genomics, transcriptomics and evolutionary studies reveal genomic signatures of adaptation to plant cell wall in hemibiotrophic fungi.</title>
        <authorList>
            <consortium name="DOE Joint Genome Institute"/>
            <person name="Baroncelli R."/>
            <person name="Diaz J.F."/>
            <person name="Benocci T."/>
            <person name="Peng M."/>
            <person name="Battaglia E."/>
            <person name="Haridas S."/>
            <person name="Andreopoulos W."/>
            <person name="Labutti K."/>
            <person name="Pangilinan J."/>
            <person name="Floch G.L."/>
            <person name="Makela M.R."/>
            <person name="Henrissat B."/>
            <person name="Grigoriev I.V."/>
            <person name="Crouch J.A."/>
            <person name="De Vries R.P."/>
            <person name="Sukno S.A."/>
            <person name="Thon M.R."/>
        </authorList>
    </citation>
    <scope>NUCLEOTIDE SEQUENCE</scope>
    <source>
        <strain evidence="3">CBS 193.32</strain>
    </source>
</reference>
<evidence type="ECO:0000313" key="3">
    <source>
        <dbReference type="EMBL" id="KAK1659499.1"/>
    </source>
</evidence>
<name>A0AAJ0AAE3_9PEZI</name>
<feature type="compositionally biased region" description="Basic and acidic residues" evidence="1">
    <location>
        <begin position="254"/>
        <end position="271"/>
    </location>
</feature>
<feature type="region of interest" description="Disordered" evidence="1">
    <location>
        <begin position="254"/>
        <end position="283"/>
    </location>
</feature>
<dbReference type="GeneID" id="85465288"/>
<dbReference type="InterPro" id="IPR003347">
    <property type="entry name" value="JmjC_dom"/>
</dbReference>
<dbReference type="PANTHER" id="PTHR12461">
    <property type="entry name" value="HYPOXIA-INDUCIBLE FACTOR 1 ALPHA INHIBITOR-RELATED"/>
    <property type="match status" value="1"/>
</dbReference>
<dbReference type="Gene3D" id="2.60.120.10">
    <property type="entry name" value="Jelly Rolls"/>
    <property type="match status" value="1"/>
</dbReference>
<evidence type="ECO:0000256" key="1">
    <source>
        <dbReference type="SAM" id="MobiDB-lite"/>
    </source>
</evidence>
<dbReference type="AlphaFoldDB" id="A0AAJ0AAE3"/>
<accession>A0AAJ0AAE3</accession>